<accession>A0ABD8AKC2</accession>
<evidence type="ECO:0000313" key="2">
    <source>
        <dbReference type="Proteomes" id="UP001364764"/>
    </source>
</evidence>
<name>A0ABD8AKC2_PAEAM</name>
<dbReference type="RefSeq" id="WP_338706094.1">
    <property type="nucleotide sequence ID" value="NZ_CP145892.1"/>
</dbReference>
<proteinExistence type="predicted"/>
<sequence length="243" mass="28573">MYLKELNLDLPYIVDDENIESIIKKQKCEYNEATKLDYALNWKWKRRSFSLETRCITAMYERLLGKYKTKDCWKVLIDCVENITDERIVNDSGVCSVPIQFSLNDFSGKNELEKKKATLRLLMEGIEKLALRNNWDIDPFREIALQIEELDYVNEWTWKKDVKSPNKEYNARVICHHNVDSMDIFLSILQRDGTQVHLEKVISEQPDEFAYAEHLGELTWVSDFEVALINKTGTEKYSATLNN</sequence>
<organism evidence="1 2">
    <name type="scientific">Paenibacillus amylolyticus</name>
    <dbReference type="NCBI Taxonomy" id="1451"/>
    <lineage>
        <taxon>Bacteria</taxon>
        <taxon>Bacillati</taxon>
        <taxon>Bacillota</taxon>
        <taxon>Bacilli</taxon>
        <taxon>Bacillales</taxon>
        <taxon>Paenibacillaceae</taxon>
        <taxon>Paenibacillus</taxon>
    </lineage>
</organism>
<dbReference type="AlphaFoldDB" id="A0ABD8AKC2"/>
<dbReference type="GeneID" id="93477010"/>
<evidence type="ECO:0000313" key="1">
    <source>
        <dbReference type="EMBL" id="WWP18035.1"/>
    </source>
</evidence>
<dbReference type="EMBL" id="CP145892">
    <property type="protein sequence ID" value="WWP18035.1"/>
    <property type="molecule type" value="Genomic_DNA"/>
</dbReference>
<gene>
    <name evidence="1" type="ORF">V6668_16055</name>
</gene>
<dbReference type="Proteomes" id="UP001364764">
    <property type="component" value="Chromosome"/>
</dbReference>
<reference evidence="1 2" key="1">
    <citation type="submission" date="2024-02" db="EMBL/GenBank/DDBJ databases">
        <title>Complete sequences of two Paenibacillus sp. strains and one Lysinibacillus strain isolated from the environment on STAA medium highlight biotechnological potential.</title>
        <authorList>
            <person name="Attere S.A."/>
            <person name="Piche L.C."/>
            <person name="Intertaglia L."/>
            <person name="Lami R."/>
            <person name="Charette S.J."/>
            <person name="Vincent A.T."/>
        </authorList>
    </citation>
    <scope>NUCLEOTIDE SEQUENCE [LARGE SCALE GENOMIC DNA]</scope>
    <source>
        <strain evidence="1 2">Y5S-7</strain>
    </source>
</reference>
<protein>
    <submittedName>
        <fullName evidence="1">Uncharacterized protein</fullName>
    </submittedName>
</protein>